<dbReference type="AlphaFoldDB" id="A0A8X7BUZ0"/>
<gene>
    <name evidence="2" type="ORF">TNIN_142161</name>
</gene>
<organism evidence="2 3">
    <name type="scientific">Trichonephila inaurata madagascariensis</name>
    <dbReference type="NCBI Taxonomy" id="2747483"/>
    <lineage>
        <taxon>Eukaryota</taxon>
        <taxon>Metazoa</taxon>
        <taxon>Ecdysozoa</taxon>
        <taxon>Arthropoda</taxon>
        <taxon>Chelicerata</taxon>
        <taxon>Arachnida</taxon>
        <taxon>Araneae</taxon>
        <taxon>Araneomorphae</taxon>
        <taxon>Entelegynae</taxon>
        <taxon>Araneoidea</taxon>
        <taxon>Nephilidae</taxon>
        <taxon>Trichonephila</taxon>
        <taxon>Trichonephila inaurata</taxon>
    </lineage>
</organism>
<proteinExistence type="predicted"/>
<dbReference type="Proteomes" id="UP000886998">
    <property type="component" value="Unassembled WGS sequence"/>
</dbReference>
<dbReference type="OrthoDB" id="6437446at2759"/>
<evidence type="ECO:0000256" key="1">
    <source>
        <dbReference type="SAM" id="MobiDB-lite"/>
    </source>
</evidence>
<reference evidence="2" key="1">
    <citation type="submission" date="2020-08" db="EMBL/GenBank/DDBJ databases">
        <title>Multicomponent nature underlies the extraordinary mechanical properties of spider dragline silk.</title>
        <authorList>
            <person name="Kono N."/>
            <person name="Nakamura H."/>
            <person name="Mori M."/>
            <person name="Yoshida Y."/>
            <person name="Ohtoshi R."/>
            <person name="Malay A.D."/>
            <person name="Moran D.A.P."/>
            <person name="Tomita M."/>
            <person name="Numata K."/>
            <person name="Arakawa K."/>
        </authorList>
    </citation>
    <scope>NUCLEOTIDE SEQUENCE</scope>
</reference>
<sequence>MLRFQGHLHDDLYVDDVRGSSRSPTRDIPRISAERRTSSSSAKQRRIPSPIVTVEFIRGVLRVPKKCPAEGMGKHNSKLTREELEELEEMTNCKLKKRKSFLSSRRFI</sequence>
<protein>
    <submittedName>
        <fullName evidence="2">Uncharacterized protein</fullName>
    </submittedName>
</protein>
<comment type="caution">
    <text evidence="2">The sequence shown here is derived from an EMBL/GenBank/DDBJ whole genome shotgun (WGS) entry which is preliminary data.</text>
</comment>
<accession>A0A8X7BUZ0</accession>
<dbReference type="EMBL" id="BMAV01004051">
    <property type="protein sequence ID" value="GFY44103.1"/>
    <property type="molecule type" value="Genomic_DNA"/>
</dbReference>
<feature type="region of interest" description="Disordered" evidence="1">
    <location>
        <begin position="15"/>
        <end position="46"/>
    </location>
</feature>
<feature type="compositionally biased region" description="Basic and acidic residues" evidence="1">
    <location>
        <begin position="15"/>
        <end position="37"/>
    </location>
</feature>
<name>A0A8X7BUZ0_9ARAC</name>
<evidence type="ECO:0000313" key="2">
    <source>
        <dbReference type="EMBL" id="GFY44103.1"/>
    </source>
</evidence>
<keyword evidence="3" id="KW-1185">Reference proteome</keyword>
<evidence type="ECO:0000313" key="3">
    <source>
        <dbReference type="Proteomes" id="UP000886998"/>
    </source>
</evidence>